<evidence type="ECO:0000256" key="2">
    <source>
        <dbReference type="ARBA" id="ARBA00006375"/>
    </source>
</evidence>
<dbReference type="SUPFAM" id="SSF103506">
    <property type="entry name" value="Mitochondrial carrier"/>
    <property type="match status" value="1"/>
</dbReference>
<dbReference type="InterPro" id="IPR018108">
    <property type="entry name" value="MCP_transmembrane"/>
</dbReference>
<evidence type="ECO:0000256" key="6">
    <source>
        <dbReference type="ARBA" id="ARBA00022792"/>
    </source>
</evidence>
<gene>
    <name evidence="12" type="ORF">EKO04_000438</name>
</gene>
<protein>
    <submittedName>
        <fullName evidence="12">Uncharacterized protein</fullName>
    </submittedName>
</protein>
<dbReference type="Gene3D" id="1.50.40.10">
    <property type="entry name" value="Mitochondrial carrier domain"/>
    <property type="match status" value="1"/>
</dbReference>
<evidence type="ECO:0000256" key="3">
    <source>
        <dbReference type="ARBA" id="ARBA00022448"/>
    </source>
</evidence>
<dbReference type="PROSITE" id="PS50920">
    <property type="entry name" value="SOLCAR"/>
    <property type="match status" value="3"/>
</dbReference>
<dbReference type="GO" id="GO:0031966">
    <property type="term" value="C:mitochondrial membrane"/>
    <property type="evidence" value="ECO:0007669"/>
    <property type="project" value="UniProtKB-SubCell"/>
</dbReference>
<accession>A0A8H7JBK2</accession>
<dbReference type="GO" id="GO:0006843">
    <property type="term" value="P:mitochondrial citrate transmembrane transport"/>
    <property type="evidence" value="ECO:0007669"/>
    <property type="project" value="TreeGrafter"/>
</dbReference>
<keyword evidence="3 11" id="KW-0813">Transport</keyword>
<reference evidence="12" key="1">
    <citation type="submission" date="2018-12" db="EMBL/GenBank/DDBJ databases">
        <authorList>
            <person name="Syme R.A."/>
            <person name="Farfan-Caceres L."/>
            <person name="Lichtenzveig J."/>
        </authorList>
    </citation>
    <scope>NUCLEOTIDE SEQUENCE</scope>
    <source>
        <strain evidence="12">Al4</strain>
    </source>
</reference>
<dbReference type="PANTHER" id="PTHR45788:SF3">
    <property type="entry name" value="TRICARBOXYLATE TRANSPORT PROTEIN"/>
    <property type="match status" value="1"/>
</dbReference>
<sequence>MSAVQTPSTPYARIRAVLPPPQKPKPPIQAKKKTSTPILLFSSAVAGGVEALATYPFEYAKTRVQLQTLPTCRHNPLAVLSSVVKHEGFAAIYTGCSTQVLGTAFKASVRFFSFNYFRTQLGDSNGALTPVRGVVAGSLAGLTESVVAVTPTERLKILLIDSARGPGKLYRGEIGAYQAIIRSQCIRGLYRGLVPTILKQSSTQGVKMGAYNVIREASRRHHVPQNGVTTFLTGALAGTITVYITQPCDTIKTWAQSTRGAGTIDAFRCVVRETGVRGLWSGSTSRVGRLAFSSSILYTVYEKVATALDSSFEDELFVFTPTDSAGG</sequence>
<keyword evidence="8" id="KW-0496">Mitochondrion</keyword>
<dbReference type="OrthoDB" id="44467at2759"/>
<keyword evidence="9 10" id="KW-0472">Membrane</keyword>
<name>A0A8H7JBK2_9PLEO</name>
<dbReference type="PANTHER" id="PTHR45788">
    <property type="entry name" value="SUCCINATE/FUMARATE MITOCHONDRIAL TRANSPORTER-RELATED"/>
    <property type="match status" value="1"/>
</dbReference>
<comment type="caution">
    <text evidence="12">The sequence shown here is derived from an EMBL/GenBank/DDBJ whole genome shotgun (WGS) entry which is preliminary data.</text>
</comment>
<feature type="repeat" description="Solcar" evidence="10">
    <location>
        <begin position="128"/>
        <end position="217"/>
    </location>
</feature>
<evidence type="ECO:0000256" key="11">
    <source>
        <dbReference type="RuleBase" id="RU000488"/>
    </source>
</evidence>
<evidence type="ECO:0000256" key="5">
    <source>
        <dbReference type="ARBA" id="ARBA00022737"/>
    </source>
</evidence>
<reference evidence="12" key="2">
    <citation type="submission" date="2020-09" db="EMBL/GenBank/DDBJ databases">
        <title>Reference genome assembly for Australian Ascochyta lentis isolate Al4.</title>
        <authorList>
            <person name="Lee R.C."/>
            <person name="Farfan-Caceres L.M."/>
            <person name="Debler J.W."/>
            <person name="Williams A.H."/>
            <person name="Henares B.M."/>
        </authorList>
    </citation>
    <scope>NUCLEOTIDE SEQUENCE</scope>
    <source>
        <strain evidence="12">Al4</strain>
    </source>
</reference>
<dbReference type="Pfam" id="PF00153">
    <property type="entry name" value="Mito_carr"/>
    <property type="match status" value="3"/>
</dbReference>
<dbReference type="AlphaFoldDB" id="A0A8H7JBK2"/>
<feature type="repeat" description="Solcar" evidence="10">
    <location>
        <begin position="34"/>
        <end position="120"/>
    </location>
</feature>
<feature type="repeat" description="Solcar" evidence="10">
    <location>
        <begin position="225"/>
        <end position="307"/>
    </location>
</feature>
<evidence type="ECO:0000256" key="7">
    <source>
        <dbReference type="ARBA" id="ARBA00022989"/>
    </source>
</evidence>
<organism evidence="12 13">
    <name type="scientific">Ascochyta lentis</name>
    <dbReference type="NCBI Taxonomy" id="205686"/>
    <lineage>
        <taxon>Eukaryota</taxon>
        <taxon>Fungi</taxon>
        <taxon>Dikarya</taxon>
        <taxon>Ascomycota</taxon>
        <taxon>Pezizomycotina</taxon>
        <taxon>Dothideomycetes</taxon>
        <taxon>Pleosporomycetidae</taxon>
        <taxon>Pleosporales</taxon>
        <taxon>Pleosporineae</taxon>
        <taxon>Didymellaceae</taxon>
        <taxon>Ascochyta</taxon>
    </lineage>
</organism>
<proteinExistence type="inferred from homology"/>
<dbReference type="Proteomes" id="UP000651452">
    <property type="component" value="Unassembled WGS sequence"/>
</dbReference>
<keyword evidence="7" id="KW-1133">Transmembrane helix</keyword>
<evidence type="ECO:0000256" key="10">
    <source>
        <dbReference type="PROSITE-ProRule" id="PRU00282"/>
    </source>
</evidence>
<dbReference type="EMBL" id="RZGK01000002">
    <property type="protein sequence ID" value="KAF9701670.1"/>
    <property type="molecule type" value="Genomic_DNA"/>
</dbReference>
<comment type="similarity">
    <text evidence="2 11">Belongs to the mitochondrial carrier (TC 2.A.29) family.</text>
</comment>
<dbReference type="GO" id="GO:0071913">
    <property type="term" value="F:citrate secondary active transmembrane transporter activity"/>
    <property type="evidence" value="ECO:0007669"/>
    <property type="project" value="TreeGrafter"/>
</dbReference>
<evidence type="ECO:0000256" key="9">
    <source>
        <dbReference type="ARBA" id="ARBA00023136"/>
    </source>
</evidence>
<keyword evidence="13" id="KW-1185">Reference proteome</keyword>
<keyword evidence="5" id="KW-0677">Repeat</keyword>
<keyword evidence="4 10" id="KW-0812">Transmembrane</keyword>
<evidence type="ECO:0000256" key="8">
    <source>
        <dbReference type="ARBA" id="ARBA00023128"/>
    </source>
</evidence>
<evidence type="ECO:0000313" key="13">
    <source>
        <dbReference type="Proteomes" id="UP000651452"/>
    </source>
</evidence>
<evidence type="ECO:0000256" key="4">
    <source>
        <dbReference type="ARBA" id="ARBA00022692"/>
    </source>
</evidence>
<dbReference type="InterPro" id="IPR023395">
    <property type="entry name" value="MCP_dom_sf"/>
</dbReference>
<evidence type="ECO:0000256" key="1">
    <source>
        <dbReference type="ARBA" id="ARBA00004225"/>
    </source>
</evidence>
<comment type="subcellular location">
    <subcellularLocation>
        <location evidence="1">Mitochondrion membrane</location>
        <topology evidence="1">Multi-pass membrane protein</topology>
    </subcellularLocation>
</comment>
<dbReference type="InterPro" id="IPR049563">
    <property type="entry name" value="TXTP-like"/>
</dbReference>
<evidence type="ECO:0000313" key="12">
    <source>
        <dbReference type="EMBL" id="KAF9701670.1"/>
    </source>
</evidence>
<keyword evidence="6" id="KW-0999">Mitochondrion inner membrane</keyword>